<dbReference type="EMBL" id="DS231698">
    <property type="protein sequence ID" value="KNA99708.1"/>
    <property type="molecule type" value="Genomic_DNA"/>
</dbReference>
<dbReference type="GO" id="GO:0006351">
    <property type="term" value="P:DNA-templated transcription"/>
    <property type="evidence" value="ECO:0007669"/>
    <property type="project" value="InterPro"/>
</dbReference>
<evidence type="ECO:0000313" key="4">
    <source>
        <dbReference type="EMBL" id="KNA99708.1"/>
    </source>
</evidence>
<dbReference type="VEuPathDB" id="FungiDB:FOXG_03530"/>
<dbReference type="GO" id="GO:0003677">
    <property type="term" value="F:DNA binding"/>
    <property type="evidence" value="ECO:0007669"/>
    <property type="project" value="InterPro"/>
</dbReference>
<dbReference type="Pfam" id="PF00172">
    <property type="entry name" value="Zn_clus"/>
    <property type="match status" value="1"/>
</dbReference>
<dbReference type="OrthoDB" id="426882at2759"/>
<organism evidence="4 5">
    <name type="scientific">Fusarium oxysporum f. sp. lycopersici (strain 4287 / CBS 123668 / FGSC 9935 / NRRL 34936)</name>
    <name type="common">Fusarium vascular wilt of tomato</name>
    <dbReference type="NCBI Taxonomy" id="426428"/>
    <lineage>
        <taxon>Eukaryota</taxon>
        <taxon>Fungi</taxon>
        <taxon>Dikarya</taxon>
        <taxon>Ascomycota</taxon>
        <taxon>Pezizomycotina</taxon>
        <taxon>Sordariomycetes</taxon>
        <taxon>Hypocreomycetidae</taxon>
        <taxon>Hypocreales</taxon>
        <taxon>Nectriaceae</taxon>
        <taxon>Fusarium</taxon>
        <taxon>Fusarium oxysporum species complex</taxon>
    </lineage>
</organism>
<dbReference type="PANTHER" id="PTHR47256:SF1">
    <property type="entry name" value="ZN(II)2CYS6 TRANSCRIPTION FACTOR (EUROFUNG)"/>
    <property type="match status" value="1"/>
</dbReference>
<dbReference type="GeneID" id="28945650"/>
<keyword evidence="2" id="KW-0539">Nucleus</keyword>
<dbReference type="PANTHER" id="PTHR47256">
    <property type="entry name" value="ZN(II)2CYS6 TRANSCRIPTION FACTOR (EUROFUNG)-RELATED"/>
    <property type="match status" value="1"/>
</dbReference>
<dbReference type="Pfam" id="PF04082">
    <property type="entry name" value="Fungal_trans"/>
    <property type="match status" value="1"/>
</dbReference>
<evidence type="ECO:0000256" key="1">
    <source>
        <dbReference type="ARBA" id="ARBA00022723"/>
    </source>
</evidence>
<dbReference type="RefSeq" id="XP_018237754.1">
    <property type="nucleotide sequence ID" value="XM_018381298.1"/>
</dbReference>
<gene>
    <name evidence="4" type="ORF">FOXG_03530</name>
</gene>
<dbReference type="Proteomes" id="UP000009097">
    <property type="component" value="Unassembled WGS sequence"/>
</dbReference>
<dbReference type="PROSITE" id="PS50048">
    <property type="entry name" value="ZN2_CY6_FUNGAL_2"/>
    <property type="match status" value="1"/>
</dbReference>
<protein>
    <recommendedName>
        <fullName evidence="3">Zn(2)-C6 fungal-type domain-containing protein</fullName>
    </recommendedName>
</protein>
<accession>A0A0J9UJY0</accession>
<dbReference type="AlphaFoldDB" id="A0A0J9UJY0"/>
<reference evidence="4" key="2">
    <citation type="journal article" date="2010" name="Nature">
        <title>Comparative genomics reveals mobile pathogenicity chromosomes in Fusarium.</title>
        <authorList>
            <person name="Ma L.J."/>
            <person name="van der Does H.C."/>
            <person name="Borkovich K.A."/>
            <person name="Coleman J.J."/>
            <person name="Daboussi M.J."/>
            <person name="Di Pietro A."/>
            <person name="Dufresne M."/>
            <person name="Freitag M."/>
            <person name="Grabherr M."/>
            <person name="Henrissat B."/>
            <person name="Houterman P.M."/>
            <person name="Kang S."/>
            <person name="Shim W.B."/>
            <person name="Woloshuk C."/>
            <person name="Xie X."/>
            <person name="Xu J.R."/>
            <person name="Antoniw J."/>
            <person name="Baker S.E."/>
            <person name="Bluhm B.H."/>
            <person name="Breakspear A."/>
            <person name="Brown D.W."/>
            <person name="Butchko R.A."/>
            <person name="Chapman S."/>
            <person name="Coulson R."/>
            <person name="Coutinho P.M."/>
            <person name="Danchin E.G."/>
            <person name="Diener A."/>
            <person name="Gale L.R."/>
            <person name="Gardiner D.M."/>
            <person name="Goff S."/>
            <person name="Hammond-Kosack K.E."/>
            <person name="Hilburn K."/>
            <person name="Hua-Van A."/>
            <person name="Jonkers W."/>
            <person name="Kazan K."/>
            <person name="Kodira C.D."/>
            <person name="Koehrsen M."/>
            <person name="Kumar L."/>
            <person name="Lee Y.H."/>
            <person name="Li L."/>
            <person name="Manners J.M."/>
            <person name="Miranda-Saavedra D."/>
            <person name="Mukherjee M."/>
            <person name="Park G."/>
            <person name="Park J."/>
            <person name="Park S.Y."/>
            <person name="Proctor R.H."/>
            <person name="Regev A."/>
            <person name="Ruiz-Roldan M.C."/>
            <person name="Sain D."/>
            <person name="Sakthikumar S."/>
            <person name="Sykes S."/>
            <person name="Schwartz D.C."/>
            <person name="Turgeon B.G."/>
            <person name="Wapinski I."/>
            <person name="Yoder O."/>
            <person name="Young S."/>
            <person name="Zeng Q."/>
            <person name="Zhou S."/>
            <person name="Galagan J."/>
            <person name="Cuomo C.A."/>
            <person name="Kistler H.C."/>
            <person name="Rep M."/>
        </authorList>
    </citation>
    <scope>NUCLEOTIDE SEQUENCE [LARGE SCALE GENOMIC DNA]</scope>
    <source>
        <strain evidence="4">4287</strain>
    </source>
</reference>
<sequence length="683" mass="77964">MRRPVPLLPSPSKPAESQTAAVVTQTEIVLRKRKRPVSSACEECRKRKSKCNVPWPCTPCLHRNTDCHFGPKADLEMHHRALQRKYSDVQAENTHFQAVYSLLREKPENIALAILRRIRAGADPDAILSLMENGDLLMQLHLAPSSQFRYAFPYRSALPSIPVGTKSAYMEALALEAPYPGQEPSEPCDYQPISDLEAPRYMPYHSAKLVEPMLDIATISAWTTVCTDESLLHSLMEAYILHIYSAFPFFHKDCFIRDLVSGSKRFCSSLLVNAVLAHACHATPKFAHRNEHWNPQNIGYLFLAEARRLLELETARSKITTVQAMLVMNIIMNDHGVDGASYQYLTKAVALAKRMGLFNSPSDDIEHDVDPSTKVVREVTAWALFAWQGVMSSMLYEPPLITEPPQTSYPDPLEMPFWYSDLRVRYPSSQEVISTSNHQTFKAYLEFWAIFNDIASVSFPPGRDRSFSLSQAVDFYARSRSWFEGLPNDLQPGKIVLPCQLKLHIQYWLLLMDLFKPFADWDQRMEGLDKTSSEIYRDARWNQAYVLRIYYLRHGTEAYDCWFSMFLLKLGFVALQEVASSSDRDASLSNLILALTSLDNQGKCCFMPEFTLRTICAQMRSEDLAIFKQFATFEDLDDPQAIASRMSLIRSNWPVNMDFAKRERKSLRDVAAEAIGMDMTDDE</sequence>
<dbReference type="SMART" id="SM00066">
    <property type="entry name" value="GAL4"/>
    <property type="match status" value="1"/>
</dbReference>
<evidence type="ECO:0000313" key="5">
    <source>
        <dbReference type="Proteomes" id="UP000009097"/>
    </source>
</evidence>
<keyword evidence="1" id="KW-0479">Metal-binding</keyword>
<dbReference type="GO" id="GO:0008270">
    <property type="term" value="F:zinc ion binding"/>
    <property type="evidence" value="ECO:0007669"/>
    <property type="project" value="InterPro"/>
</dbReference>
<dbReference type="SUPFAM" id="SSF57701">
    <property type="entry name" value="Zn2/Cys6 DNA-binding domain"/>
    <property type="match status" value="1"/>
</dbReference>
<reference evidence="4" key="1">
    <citation type="submission" date="2007-04" db="EMBL/GenBank/DDBJ databases">
        <authorList>
            <consortium name="The Broad Institute Genome Sequencing Platform"/>
            <person name="Birren B."/>
            <person name="Lander E."/>
            <person name="Galagan J."/>
            <person name="Nusbaum C."/>
            <person name="Devon K."/>
            <person name="Ma L.-J."/>
            <person name="Jaffe D."/>
            <person name="Butler J."/>
            <person name="Alvarez P."/>
            <person name="Gnerre S."/>
            <person name="Grabherr M."/>
            <person name="Kleber M."/>
            <person name="Mauceli E."/>
            <person name="Brockman W."/>
            <person name="MacCallum I.A."/>
            <person name="Young S."/>
            <person name="LaButti K."/>
            <person name="DeCaprio D."/>
            <person name="Crawford M."/>
            <person name="Koehrsen M."/>
            <person name="Engels R."/>
            <person name="Montgomery P."/>
            <person name="Pearson M."/>
            <person name="Howarth C."/>
            <person name="Larson L."/>
            <person name="White J."/>
            <person name="O'Leary S."/>
            <person name="Kodira C."/>
            <person name="Zeng Q."/>
            <person name="Yandava C."/>
            <person name="Alvarado L."/>
            <person name="Kistler C."/>
            <person name="Shim W.-B."/>
            <person name="Kang S."/>
            <person name="Woloshuk C."/>
        </authorList>
    </citation>
    <scope>NUCLEOTIDE SEQUENCE</scope>
    <source>
        <strain evidence="4">4287</strain>
    </source>
</reference>
<evidence type="ECO:0000259" key="3">
    <source>
        <dbReference type="PROSITE" id="PS50048"/>
    </source>
</evidence>
<dbReference type="GO" id="GO:0000981">
    <property type="term" value="F:DNA-binding transcription factor activity, RNA polymerase II-specific"/>
    <property type="evidence" value="ECO:0007669"/>
    <property type="project" value="InterPro"/>
</dbReference>
<dbReference type="Gene3D" id="4.10.240.10">
    <property type="entry name" value="Zn(2)-C6 fungal-type DNA-binding domain"/>
    <property type="match status" value="1"/>
</dbReference>
<dbReference type="CDD" id="cd00067">
    <property type="entry name" value="GAL4"/>
    <property type="match status" value="1"/>
</dbReference>
<dbReference type="InterPro" id="IPR001138">
    <property type="entry name" value="Zn2Cys6_DnaBD"/>
</dbReference>
<dbReference type="InterPro" id="IPR053187">
    <property type="entry name" value="Notoamide_regulator"/>
</dbReference>
<dbReference type="PROSITE" id="PS00463">
    <property type="entry name" value="ZN2_CY6_FUNGAL_1"/>
    <property type="match status" value="1"/>
</dbReference>
<name>A0A0J9UJY0_FUSO4</name>
<dbReference type="KEGG" id="fox:FOXG_03530"/>
<feature type="domain" description="Zn(2)-C6 fungal-type" evidence="3">
    <location>
        <begin position="40"/>
        <end position="69"/>
    </location>
</feature>
<dbReference type="InterPro" id="IPR036864">
    <property type="entry name" value="Zn2-C6_fun-type_DNA-bd_sf"/>
</dbReference>
<dbReference type="CDD" id="cd12148">
    <property type="entry name" value="fungal_TF_MHR"/>
    <property type="match status" value="1"/>
</dbReference>
<dbReference type="InterPro" id="IPR007219">
    <property type="entry name" value="XnlR_reg_dom"/>
</dbReference>
<proteinExistence type="predicted"/>
<evidence type="ECO:0000256" key="2">
    <source>
        <dbReference type="ARBA" id="ARBA00023242"/>
    </source>
</evidence>